<reference evidence="4 5" key="1">
    <citation type="journal article" date="2014" name="PLoS Genet.">
        <title>The Genome of Spironucleus salmonicida Highlights a Fish Pathogen Adapted to Fluctuating Environments.</title>
        <authorList>
            <person name="Xu F."/>
            <person name="Jerlstrom-Hultqvist J."/>
            <person name="Einarsson E."/>
            <person name="Astvaldsson A."/>
            <person name="Svard S.G."/>
            <person name="Andersson J.O."/>
        </authorList>
    </citation>
    <scope>NUCLEOTIDE SEQUENCE</scope>
    <source>
        <strain evidence="5">ATCC 50377</strain>
    </source>
</reference>
<dbReference type="CDD" id="cd04369">
    <property type="entry name" value="Bromodomain"/>
    <property type="match status" value="1"/>
</dbReference>
<accession>V6LSF2</accession>
<protein>
    <submittedName>
        <fullName evidence="4">Bromodomain-containing protein</fullName>
    </submittedName>
</protein>
<dbReference type="Gene3D" id="1.20.920.10">
    <property type="entry name" value="Bromodomain-like"/>
    <property type="match status" value="1"/>
</dbReference>
<dbReference type="PROSITE" id="PS50014">
    <property type="entry name" value="BROMODOMAIN_2"/>
    <property type="match status" value="1"/>
</dbReference>
<feature type="domain" description="Bromo" evidence="3">
    <location>
        <begin position="31"/>
        <end position="103"/>
    </location>
</feature>
<dbReference type="InterPro" id="IPR001487">
    <property type="entry name" value="Bromodomain"/>
</dbReference>
<dbReference type="AlphaFoldDB" id="V6LSF2"/>
<evidence type="ECO:0000259" key="3">
    <source>
        <dbReference type="PROSITE" id="PS50014"/>
    </source>
</evidence>
<dbReference type="Pfam" id="PF00439">
    <property type="entry name" value="Bromodomain"/>
    <property type="match status" value="1"/>
</dbReference>
<sequence length="201" mass="23028">MLSDQQVKFGSIQLGDESRIKLFKIITQASKQRSFSQGFLGCVDYIGSNLPTYTDIVKRPVSLDMIKKSLLQLKHRLMYDFVRDVVQIHVNCTRFAQASGTTGIAEQADELLNYILVMLQQQFFTKLTNSQIFHLGITPSFRPQVLIQEIDVDETILLQQISSLSEAQRTVLKQAHRFDFKKMDCSQVFALQKAVTELIYE</sequence>
<dbReference type="OrthoDB" id="21449at2759"/>
<dbReference type="InterPro" id="IPR036427">
    <property type="entry name" value="Bromodomain-like_sf"/>
</dbReference>
<name>V6LSF2_9EUKA</name>
<keyword evidence="1 2" id="KW-0103">Bromodomain</keyword>
<evidence type="ECO:0000313" key="5">
    <source>
        <dbReference type="EMBL" id="KAH0577668.1"/>
    </source>
</evidence>
<dbReference type="EMBL" id="KI546135">
    <property type="protein sequence ID" value="EST43684.1"/>
    <property type="molecule type" value="Genomic_DNA"/>
</dbReference>
<evidence type="ECO:0000313" key="4">
    <source>
        <dbReference type="EMBL" id="EST43684.1"/>
    </source>
</evidence>
<dbReference type="Proteomes" id="UP000018208">
    <property type="component" value="Unassembled WGS sequence"/>
</dbReference>
<evidence type="ECO:0000256" key="1">
    <source>
        <dbReference type="ARBA" id="ARBA00023117"/>
    </source>
</evidence>
<dbReference type="VEuPathDB" id="GiardiaDB:SS50377_21022"/>
<organism evidence="4">
    <name type="scientific">Spironucleus salmonicida</name>
    <dbReference type="NCBI Taxonomy" id="348837"/>
    <lineage>
        <taxon>Eukaryota</taxon>
        <taxon>Metamonada</taxon>
        <taxon>Diplomonadida</taxon>
        <taxon>Hexamitidae</taxon>
        <taxon>Hexamitinae</taxon>
        <taxon>Spironucleus</taxon>
    </lineage>
</organism>
<reference evidence="5" key="2">
    <citation type="submission" date="2020-12" db="EMBL/GenBank/DDBJ databases">
        <title>New Spironucleus salmonicida genome in near-complete chromosomes.</title>
        <authorList>
            <person name="Xu F."/>
            <person name="Kurt Z."/>
            <person name="Jimenez-Gonzalez A."/>
            <person name="Astvaldsson A."/>
            <person name="Andersson J.O."/>
            <person name="Svard S.G."/>
        </authorList>
    </citation>
    <scope>NUCLEOTIDE SEQUENCE</scope>
    <source>
        <strain evidence="5">ATCC 50377</strain>
    </source>
</reference>
<keyword evidence="6" id="KW-1185">Reference proteome</keyword>
<proteinExistence type="predicted"/>
<dbReference type="SUPFAM" id="SSF47370">
    <property type="entry name" value="Bromodomain"/>
    <property type="match status" value="1"/>
</dbReference>
<gene>
    <name evidence="4" type="ORF">SS50377_16733</name>
    <name evidence="5" type="ORF">SS50377_21022</name>
</gene>
<dbReference type="EMBL" id="AUWU02000001">
    <property type="protein sequence ID" value="KAH0577668.1"/>
    <property type="molecule type" value="Genomic_DNA"/>
</dbReference>
<evidence type="ECO:0000313" key="6">
    <source>
        <dbReference type="Proteomes" id="UP000018208"/>
    </source>
</evidence>
<evidence type="ECO:0000256" key="2">
    <source>
        <dbReference type="PROSITE-ProRule" id="PRU00035"/>
    </source>
</evidence>